<dbReference type="VEuPathDB" id="FungiDB:PADG_08366"/>
<organism evidence="2 3">
    <name type="scientific">Paracoccidioides brasiliensis (strain Pb18)</name>
    <dbReference type="NCBI Taxonomy" id="502780"/>
    <lineage>
        <taxon>Eukaryota</taxon>
        <taxon>Fungi</taxon>
        <taxon>Dikarya</taxon>
        <taxon>Ascomycota</taxon>
        <taxon>Pezizomycotina</taxon>
        <taxon>Eurotiomycetes</taxon>
        <taxon>Eurotiomycetidae</taxon>
        <taxon>Onygenales</taxon>
        <taxon>Ajellomycetaceae</taxon>
        <taxon>Paracoccidioides</taxon>
    </lineage>
</organism>
<feature type="region of interest" description="Disordered" evidence="1">
    <location>
        <begin position="229"/>
        <end position="248"/>
    </location>
</feature>
<dbReference type="RefSeq" id="XP_010763600.1">
    <property type="nucleotide sequence ID" value="XM_010765298.1"/>
</dbReference>
<dbReference type="STRING" id="502780.C1GLX5"/>
<protein>
    <recommendedName>
        <fullName evidence="4">Protein kinase domain-containing protein</fullName>
    </recommendedName>
</protein>
<evidence type="ECO:0000313" key="3">
    <source>
        <dbReference type="Proteomes" id="UP000001628"/>
    </source>
</evidence>
<reference evidence="2 3" key="1">
    <citation type="journal article" date="2011" name="PLoS Genet.">
        <title>Comparative genomic analysis of human fungal pathogens causing paracoccidioidomycosis.</title>
        <authorList>
            <person name="Desjardins C.A."/>
            <person name="Champion M.D."/>
            <person name="Holder J.W."/>
            <person name="Muszewska A."/>
            <person name="Goldberg J."/>
            <person name="Bailao A.M."/>
            <person name="Brigido M.M."/>
            <person name="Ferreira M.E."/>
            <person name="Garcia A.M."/>
            <person name="Grynberg M."/>
            <person name="Gujja S."/>
            <person name="Heiman D.I."/>
            <person name="Henn M.R."/>
            <person name="Kodira C.D."/>
            <person name="Leon-Narvaez H."/>
            <person name="Longo L.V."/>
            <person name="Ma L.J."/>
            <person name="Malavazi I."/>
            <person name="Matsuo A.L."/>
            <person name="Morais F.V."/>
            <person name="Pereira M."/>
            <person name="Rodriguez-Brito S."/>
            <person name="Sakthikumar S."/>
            <person name="Salem-Izacc S.M."/>
            <person name="Sykes S.M."/>
            <person name="Teixeira M.M."/>
            <person name="Vallejo M.C."/>
            <person name="Walter M.E."/>
            <person name="Yandava C."/>
            <person name="Young S."/>
            <person name="Zeng Q."/>
            <person name="Zucker J."/>
            <person name="Felipe M.S."/>
            <person name="Goldman G.H."/>
            <person name="Haas B.J."/>
            <person name="McEwen J.G."/>
            <person name="Nino-Vega G."/>
            <person name="Puccia R."/>
            <person name="San-Blas G."/>
            <person name="Soares C.M."/>
            <person name="Birren B.W."/>
            <person name="Cuomo C.A."/>
        </authorList>
    </citation>
    <scope>NUCLEOTIDE SEQUENCE [LARGE SCALE GENOMIC DNA]</scope>
    <source>
        <strain evidence="2 3">Pb18</strain>
    </source>
</reference>
<gene>
    <name evidence="2" type="ORF">PADG_08366</name>
</gene>
<proteinExistence type="predicted"/>
<dbReference type="OrthoDB" id="10562245at2759"/>
<dbReference type="eggNOG" id="ENOG502RR06">
    <property type="taxonomic scope" value="Eukaryota"/>
</dbReference>
<dbReference type="EMBL" id="KN275972">
    <property type="protein sequence ID" value="EEH43441.2"/>
    <property type="molecule type" value="Genomic_DNA"/>
</dbReference>
<feature type="compositionally biased region" description="Basic and acidic residues" evidence="1">
    <location>
        <begin position="237"/>
        <end position="246"/>
    </location>
</feature>
<dbReference type="AlphaFoldDB" id="C1GLX5"/>
<dbReference type="Proteomes" id="UP000001628">
    <property type="component" value="Unassembled WGS sequence"/>
</dbReference>
<dbReference type="KEGG" id="pbn:PADG_08366"/>
<evidence type="ECO:0008006" key="4">
    <source>
        <dbReference type="Google" id="ProtNLM"/>
    </source>
</evidence>
<evidence type="ECO:0000256" key="1">
    <source>
        <dbReference type="SAM" id="MobiDB-lite"/>
    </source>
</evidence>
<keyword evidence="3" id="KW-1185">Reference proteome</keyword>
<accession>C1GLX5</accession>
<name>C1GLX5_PARBD</name>
<dbReference type="GeneID" id="22586669"/>
<dbReference type="InParanoid" id="C1GLX5"/>
<evidence type="ECO:0000313" key="2">
    <source>
        <dbReference type="EMBL" id="EEH43441.2"/>
    </source>
</evidence>
<dbReference type="HOGENOM" id="CLU_909440_0_0_1"/>
<sequence>MDEPTSHGSCLATSKEKGKFYPALIFISAAGEDLRQSPDIGLEKLEHGSKAMTKLDSCTSLRQMLCWVPEERPTAEEAVYDPWLMEGLFDGSHATGYVAPALIGQASTQMEVYDAAHFSRSFNMARCDPKTTREHLQPSPRWGFNAIGAVLYYRTTAHSAPPGGPRSQSIRRADSLSEVMRRPGDILLADKMSKQRNNKVMSVHFYIDFSWESAGNQGLTLVSRGCRPGSASALRPNDARPRKRDQQAFNENRVKCQMSQHTGQTLRRHNPNALWNLAKSVYLKRPAVEGVVQFMRQLMQLDSSTR</sequence>